<dbReference type="RefSeq" id="WP_026641572.1">
    <property type="nucleotide sequence ID" value="NZ_JGZU01000015.1"/>
</dbReference>
<dbReference type="EMBL" id="JGZU01000015">
    <property type="protein sequence ID" value="KFJ05437.1"/>
    <property type="molecule type" value="Genomic_DNA"/>
</dbReference>
<sequence length="253" mass="27340">MDMFQDLFAHIRASPNKKGRRGSRRLSLKRRRQWYAIRHGISAALIGLLVLLSYGGIARLVGTVTVPVASQHILRGSTLQISDFHHSVIPSGGFSGSLLSDAEVLKRIAQVDIDEGTVLTAQLLREEPVLPDQHTAIEVRVVNMPEYLLPGDRVELNSSAGCASSGLADNADNEQKYVEPDIPIELDGLSQQTDDTSHNMACTLSEKGLVLQIPHTATPGDANTIIVALSTEEAFQVLHALEAGPVIAVRVES</sequence>
<dbReference type="STRING" id="356829.BITS_0103"/>
<comment type="caution">
    <text evidence="1">The sequence shown here is derived from an EMBL/GenBank/DDBJ whole genome shotgun (WGS) entry which is preliminary data.</text>
</comment>
<dbReference type="eggNOG" id="COG1261">
    <property type="taxonomic scope" value="Bacteria"/>
</dbReference>
<dbReference type="Proteomes" id="UP000029080">
    <property type="component" value="Unassembled WGS sequence"/>
</dbReference>
<keyword evidence="1" id="KW-0966">Cell projection</keyword>
<keyword evidence="1" id="KW-0969">Cilium</keyword>
<accession>A0A087ECD6</accession>
<keyword evidence="2" id="KW-1185">Reference proteome</keyword>
<evidence type="ECO:0000313" key="2">
    <source>
        <dbReference type="Proteomes" id="UP000029080"/>
    </source>
</evidence>
<gene>
    <name evidence="1" type="ORF">BITS_0103</name>
</gene>
<reference evidence="1 2" key="1">
    <citation type="submission" date="2014-03" db="EMBL/GenBank/DDBJ databases">
        <title>Genomics of Bifidobacteria.</title>
        <authorList>
            <person name="Ventura M."/>
            <person name="Milani C."/>
            <person name="Lugli G.A."/>
        </authorList>
    </citation>
    <scope>NUCLEOTIDE SEQUENCE [LARGE SCALE GENOMIC DNA]</scope>
    <source>
        <strain evidence="1 2">JCM 13495</strain>
    </source>
</reference>
<dbReference type="CDD" id="cd11614">
    <property type="entry name" value="SAF_CpaB_FlgA_like"/>
    <property type="match status" value="1"/>
</dbReference>
<name>A0A087ECD6_9BIFI</name>
<keyword evidence="1" id="KW-0282">Flagellum</keyword>
<protein>
    <submittedName>
        <fullName evidence="1">Putative flagella basal body P-ring formation protein FlgA</fullName>
    </submittedName>
</protein>
<dbReference type="AlphaFoldDB" id="A0A087ECD6"/>
<proteinExistence type="predicted"/>
<organism evidence="1 2">
    <name type="scientific">Bifidobacterium tsurumiense</name>
    <dbReference type="NCBI Taxonomy" id="356829"/>
    <lineage>
        <taxon>Bacteria</taxon>
        <taxon>Bacillati</taxon>
        <taxon>Actinomycetota</taxon>
        <taxon>Actinomycetes</taxon>
        <taxon>Bifidobacteriales</taxon>
        <taxon>Bifidobacteriaceae</taxon>
        <taxon>Bifidobacterium</taxon>
    </lineage>
</organism>
<evidence type="ECO:0000313" key="1">
    <source>
        <dbReference type="EMBL" id="KFJ05437.1"/>
    </source>
</evidence>